<dbReference type="PANTHER" id="PTHR28208:SF3">
    <property type="entry name" value="PHOSPHATIDATE PHOSPHATASE APP1"/>
    <property type="match status" value="1"/>
</dbReference>
<keyword evidence="3" id="KW-1185">Reference proteome</keyword>
<evidence type="ECO:0000313" key="3">
    <source>
        <dbReference type="Proteomes" id="UP000708576"/>
    </source>
</evidence>
<evidence type="ECO:0000313" key="2">
    <source>
        <dbReference type="EMBL" id="MBS2098991.1"/>
    </source>
</evidence>
<dbReference type="PANTHER" id="PTHR28208">
    <property type="entry name" value="PHOSPHATIDATE PHOSPHATASE APP1"/>
    <property type="match status" value="1"/>
</dbReference>
<accession>A0ABS5JVR5</accession>
<name>A0ABS5JVR5_9BACT</name>
<dbReference type="Pfam" id="PF09949">
    <property type="entry name" value="APP1_cat"/>
    <property type="match status" value="1"/>
</dbReference>
<dbReference type="EMBL" id="JAGUCO010000007">
    <property type="protein sequence ID" value="MBS2098991.1"/>
    <property type="molecule type" value="Genomic_DNA"/>
</dbReference>
<dbReference type="InterPro" id="IPR052935">
    <property type="entry name" value="Mg2+_PAP"/>
</dbReference>
<comment type="caution">
    <text evidence="2">The sequence shown here is derived from an EMBL/GenBank/DDBJ whole genome shotgun (WGS) entry which is preliminary data.</text>
</comment>
<dbReference type="RefSeq" id="WP_212216232.1">
    <property type="nucleotide sequence ID" value="NZ_JAGUCO010000007.1"/>
</dbReference>
<organism evidence="2 3">
    <name type="scientific">Carboxylicivirga linearis</name>
    <dbReference type="NCBI Taxonomy" id="1628157"/>
    <lineage>
        <taxon>Bacteria</taxon>
        <taxon>Pseudomonadati</taxon>
        <taxon>Bacteroidota</taxon>
        <taxon>Bacteroidia</taxon>
        <taxon>Marinilabiliales</taxon>
        <taxon>Marinilabiliaceae</taxon>
        <taxon>Carboxylicivirga</taxon>
    </lineage>
</organism>
<protein>
    <submittedName>
        <fullName evidence="2">DUF2183 domain-containing protein</fullName>
    </submittedName>
</protein>
<proteinExistence type="predicted"/>
<feature type="domain" description="Phosphatidate phosphatase APP1 catalytic" evidence="1">
    <location>
        <begin position="146"/>
        <end position="302"/>
    </location>
</feature>
<gene>
    <name evidence="2" type="ORF">KEM10_11935</name>
</gene>
<sequence>MSILSQLYKSFLKSLNRTFKRSNENYNDLDIILYTGYGNAYTVFVSGMVTLESKVKTKDNKWNNMLAMINRFTQTTVPHKEVEIIIQGVKSMAVTDESGFFLLEFKVPFPDQIKHMRWIPMLASLPAEEVVVEGEIQIVTDKDDVVFVSDIDDTILISHSTQLLRKLNLILFKNAESRLPFPDIPQFYNQLKGGKNKQQDNPFFYVSSSEWNLYDLLSDFFNFNHIPKGTFLLKKYSEGLIKLWLSGKNNHDRKYDKIKFLLQLYPKQNFVLLGDNGQEDPYIYGRLSKEFPGRIDTCYIRQIKSIRSLKTNQVNNLFDVNTTLVQIKHTSEAIAHAKKRGYV</sequence>
<dbReference type="Proteomes" id="UP000708576">
    <property type="component" value="Unassembled WGS sequence"/>
</dbReference>
<reference evidence="2 3" key="1">
    <citation type="journal article" date="2015" name="Int. J. Syst. Evol. Microbiol.">
        <title>Carboxylicivirga linearis sp. nov., isolated from a sea cucumber culture pond.</title>
        <authorList>
            <person name="Wang F.Q."/>
            <person name="Zhou Y.X."/>
            <person name="Lin X.Z."/>
            <person name="Chen G.J."/>
            <person name="Du Z.J."/>
        </authorList>
    </citation>
    <scope>NUCLEOTIDE SEQUENCE [LARGE SCALE GENOMIC DNA]</scope>
    <source>
        <strain evidence="2 3">FB218</strain>
    </source>
</reference>
<dbReference type="InterPro" id="IPR019236">
    <property type="entry name" value="APP1_cat"/>
</dbReference>
<evidence type="ECO:0000259" key="1">
    <source>
        <dbReference type="Pfam" id="PF09949"/>
    </source>
</evidence>